<keyword evidence="4 6" id="KW-1133">Transmembrane helix</keyword>
<proteinExistence type="predicted"/>
<evidence type="ECO:0000256" key="2">
    <source>
        <dbReference type="ARBA" id="ARBA00022475"/>
    </source>
</evidence>
<dbReference type="Proteomes" id="UP000095598">
    <property type="component" value="Unassembled WGS sequence"/>
</dbReference>
<feature type="transmembrane region" description="Helical" evidence="6">
    <location>
        <begin position="421"/>
        <end position="441"/>
    </location>
</feature>
<sequence length="445" mass="51386">MKFKFQWINKIVEKLPEELKEKRKAEIGYCFIGTKKQLDEKVRKSLYEQVKIISVATIIFLIVLFLTIIFYFSQDRRILITRDETGGEVTEQQIRIKTKSDDDIYTLEIHPKGYTKAQITQAFDRGEAYLRKHLVAKNKSLNEVERNLEMPVKIPGENIAVQWQSDDPTVIDEEGNVFSKNVKKDYLLNLDARMECQGEVRILKIPVCVVPGNSGKKVSEKQKIIADLKKLEEKHITKEQFYLPDVIRQGRLLPAENESQIPAILFLGIAVIIFFWYHENEKYKEQRIQTLEQSMVEYPQIIEHLILFLGTGMSVVAALEAVATEYEKEQRRGNKKEIFVYEQIKKTCRQISFGVPQTKAFGEMGKKIGLSSYQKLSVLLVQSITRGSTDLFLRLKEEEEGAFFEKKEQAKRKGEQASTKLLAPMMVMLVVILVLLMFPALSTFS</sequence>
<name>A0A173QVH8_ANAHA</name>
<gene>
    <name evidence="8" type="ORF">ERS852425_00064</name>
</gene>
<dbReference type="InterPro" id="IPR018076">
    <property type="entry name" value="T2SS_GspF_dom"/>
</dbReference>
<evidence type="ECO:0000256" key="4">
    <source>
        <dbReference type="ARBA" id="ARBA00022989"/>
    </source>
</evidence>
<dbReference type="GO" id="GO:0005886">
    <property type="term" value="C:plasma membrane"/>
    <property type="evidence" value="ECO:0007669"/>
    <property type="project" value="UniProtKB-SubCell"/>
</dbReference>
<evidence type="ECO:0000313" key="8">
    <source>
        <dbReference type="EMBL" id="CUM69581.1"/>
    </source>
</evidence>
<protein>
    <recommendedName>
        <fullName evidence="7">Type II secretion system protein GspF domain-containing protein</fullName>
    </recommendedName>
</protein>
<evidence type="ECO:0000256" key="6">
    <source>
        <dbReference type="SAM" id="Phobius"/>
    </source>
</evidence>
<dbReference type="AlphaFoldDB" id="A0A173QVH8"/>
<keyword evidence="2" id="KW-1003">Cell membrane</keyword>
<feature type="domain" description="Type II secretion system protein GspF" evidence="7">
    <location>
        <begin position="302"/>
        <end position="439"/>
    </location>
</feature>
<organism evidence="8 9">
    <name type="scientific">Anaerostipes hadrus</name>
    <dbReference type="NCBI Taxonomy" id="649756"/>
    <lineage>
        <taxon>Bacteria</taxon>
        <taxon>Bacillati</taxon>
        <taxon>Bacillota</taxon>
        <taxon>Clostridia</taxon>
        <taxon>Lachnospirales</taxon>
        <taxon>Lachnospiraceae</taxon>
        <taxon>Anaerostipes</taxon>
    </lineage>
</organism>
<feature type="transmembrane region" description="Helical" evidence="6">
    <location>
        <begin position="52"/>
        <end position="72"/>
    </location>
</feature>
<comment type="subcellular location">
    <subcellularLocation>
        <location evidence="1">Cell membrane</location>
        <topology evidence="1">Multi-pass membrane protein</topology>
    </subcellularLocation>
</comment>
<evidence type="ECO:0000259" key="7">
    <source>
        <dbReference type="Pfam" id="PF00482"/>
    </source>
</evidence>
<evidence type="ECO:0000256" key="3">
    <source>
        <dbReference type="ARBA" id="ARBA00022692"/>
    </source>
</evidence>
<dbReference type="EMBL" id="CYXT01000001">
    <property type="protein sequence ID" value="CUM69581.1"/>
    <property type="molecule type" value="Genomic_DNA"/>
</dbReference>
<dbReference type="PANTHER" id="PTHR35007:SF1">
    <property type="entry name" value="PILUS ASSEMBLY PROTEIN"/>
    <property type="match status" value="1"/>
</dbReference>
<keyword evidence="3 6" id="KW-0812">Transmembrane</keyword>
<accession>A0A173QVH8</accession>
<evidence type="ECO:0000256" key="1">
    <source>
        <dbReference type="ARBA" id="ARBA00004651"/>
    </source>
</evidence>
<evidence type="ECO:0000313" key="9">
    <source>
        <dbReference type="Proteomes" id="UP000095598"/>
    </source>
</evidence>
<reference evidence="8 9" key="1">
    <citation type="submission" date="2015-09" db="EMBL/GenBank/DDBJ databases">
        <authorList>
            <consortium name="Pathogen Informatics"/>
        </authorList>
    </citation>
    <scope>NUCLEOTIDE SEQUENCE [LARGE SCALE GENOMIC DNA]</scope>
    <source>
        <strain evidence="8 9">2789STDY5608868</strain>
    </source>
</reference>
<dbReference type="Pfam" id="PF00482">
    <property type="entry name" value="T2SSF"/>
    <property type="match status" value="1"/>
</dbReference>
<dbReference type="PANTHER" id="PTHR35007">
    <property type="entry name" value="INTEGRAL MEMBRANE PROTEIN-RELATED"/>
    <property type="match status" value="1"/>
</dbReference>
<feature type="transmembrane region" description="Helical" evidence="6">
    <location>
        <begin position="261"/>
        <end position="278"/>
    </location>
</feature>
<keyword evidence="5 6" id="KW-0472">Membrane</keyword>
<evidence type="ECO:0000256" key="5">
    <source>
        <dbReference type="ARBA" id="ARBA00023136"/>
    </source>
</evidence>
<dbReference type="RefSeq" id="WP_055257503.1">
    <property type="nucleotide sequence ID" value="NZ_CYXT01000001.1"/>
</dbReference>